<protein>
    <submittedName>
        <fullName evidence="1">Uncharacterized protein</fullName>
    </submittedName>
</protein>
<name>A0ACB9LRD5_BAUVA</name>
<organism evidence="1 2">
    <name type="scientific">Bauhinia variegata</name>
    <name type="common">Purple orchid tree</name>
    <name type="synonym">Phanera variegata</name>
    <dbReference type="NCBI Taxonomy" id="167791"/>
    <lineage>
        <taxon>Eukaryota</taxon>
        <taxon>Viridiplantae</taxon>
        <taxon>Streptophyta</taxon>
        <taxon>Embryophyta</taxon>
        <taxon>Tracheophyta</taxon>
        <taxon>Spermatophyta</taxon>
        <taxon>Magnoliopsida</taxon>
        <taxon>eudicotyledons</taxon>
        <taxon>Gunneridae</taxon>
        <taxon>Pentapetalae</taxon>
        <taxon>rosids</taxon>
        <taxon>fabids</taxon>
        <taxon>Fabales</taxon>
        <taxon>Fabaceae</taxon>
        <taxon>Cercidoideae</taxon>
        <taxon>Cercideae</taxon>
        <taxon>Bauhiniinae</taxon>
        <taxon>Bauhinia</taxon>
    </lineage>
</organism>
<reference evidence="1 2" key="1">
    <citation type="journal article" date="2022" name="DNA Res.">
        <title>Chromosomal-level genome assembly of the orchid tree Bauhinia variegata (Leguminosae; Cercidoideae) supports the allotetraploid origin hypothesis of Bauhinia.</title>
        <authorList>
            <person name="Zhong Y."/>
            <person name="Chen Y."/>
            <person name="Zheng D."/>
            <person name="Pang J."/>
            <person name="Liu Y."/>
            <person name="Luo S."/>
            <person name="Meng S."/>
            <person name="Qian L."/>
            <person name="Wei D."/>
            <person name="Dai S."/>
            <person name="Zhou R."/>
        </authorList>
    </citation>
    <scope>NUCLEOTIDE SEQUENCE [LARGE SCALE GENOMIC DNA]</scope>
    <source>
        <strain evidence="1">BV-YZ2020</strain>
    </source>
</reference>
<evidence type="ECO:0000313" key="2">
    <source>
        <dbReference type="Proteomes" id="UP000828941"/>
    </source>
</evidence>
<proteinExistence type="predicted"/>
<keyword evidence="2" id="KW-1185">Reference proteome</keyword>
<dbReference type="Proteomes" id="UP000828941">
    <property type="component" value="Chromosome 11"/>
</dbReference>
<dbReference type="EMBL" id="CM039436">
    <property type="protein sequence ID" value="KAI4313339.1"/>
    <property type="molecule type" value="Genomic_DNA"/>
</dbReference>
<gene>
    <name evidence="1" type="ORF">L6164_026325</name>
</gene>
<sequence>MASILISGVSPRIIKCNLPCSSPCRPPLNPVRLDLPLRPFKQSHPHICNNFRSLSKFPTIACHSSGSTSSSSTENNNIIDDNVSKHQILEADAPWIYKCLPEQLKPYARLARFHIKAMWFGWFDFPILWSSHLASDPGHLPDLKLLVLFLCVQFVLKIYVHTINDFVDRDFDKQVERSKSRPFASGELTPFQGLCFIGFQLLCFLGAGILLKLDKLSWTLWAIALLLFFIYPFMKRITYWGWHSLAGWQAVKGSLDLAILLPLFASAAFWVLVADTIYAHQDKKDDLKVGVKSTALLFGDSTKMWLTGFSLACIGCLALCGFNANIAGWPYYAFLVAASGQFAWQIGTVDLSSPADCNSNPCRPPLNPVLLDLPLRPFKQSHPHICKNFRSLSKFPTIACHSSSPTSSSSTENNIIIGDNVSKQQILEADAPWIYLCLPEQLKPYARLARLCIKAVWMGWFDFPILWSIPLAADPEHLPDLKLLVSFLCVDFILKIYANAINDFVYQDIDEQVERSEHRPLASGELTPFQGLCFIGFQLLLLLGAGILLKLDKLRLVAPN</sequence>
<accession>A0ACB9LRD5</accession>
<evidence type="ECO:0000313" key="1">
    <source>
        <dbReference type="EMBL" id="KAI4313339.1"/>
    </source>
</evidence>
<comment type="caution">
    <text evidence="1">The sequence shown here is derived from an EMBL/GenBank/DDBJ whole genome shotgun (WGS) entry which is preliminary data.</text>
</comment>